<feature type="domain" description="Serine aminopeptidase S33" evidence="1">
    <location>
        <begin position="131"/>
        <end position="202"/>
    </location>
</feature>
<dbReference type="SUPFAM" id="SSF53474">
    <property type="entry name" value="alpha/beta-Hydrolases"/>
    <property type="match status" value="1"/>
</dbReference>
<dbReference type="PANTHER" id="PTHR11614">
    <property type="entry name" value="PHOSPHOLIPASE-RELATED"/>
    <property type="match status" value="1"/>
</dbReference>
<keyword evidence="3" id="KW-1185">Reference proteome</keyword>
<dbReference type="EMBL" id="OY731407">
    <property type="protein sequence ID" value="CAJ1977523.1"/>
    <property type="molecule type" value="Genomic_DNA"/>
</dbReference>
<proteinExistence type="predicted"/>
<dbReference type="Gene3D" id="3.40.50.1820">
    <property type="entry name" value="alpha/beta hydrolase"/>
    <property type="match status" value="1"/>
</dbReference>
<evidence type="ECO:0000313" key="3">
    <source>
        <dbReference type="Proteomes" id="UP001189624"/>
    </source>
</evidence>
<sequence>MEVSKALRFRSQSLSFFPRTPISSTENPHDHLIRISPKFTSNSTLSVTTAKKKSSIEGVSEELTTIASLNLDFAPSRRQVRAAFTEVQQQLDHFLFKTAPAGIRTEEWYERNSRGLEIFCKSWMPESGVPLKAALCFCHGYGSTCTFFFEGIAKRIAASGYGVYAMDYPGFGLSEGLHGYIPDFDDLVDDVIEHYTKIKGKTFWHPLMSY</sequence>
<name>A0AA87B7T2_9FABA</name>
<reference evidence="2" key="1">
    <citation type="submission" date="2023-10" db="EMBL/GenBank/DDBJ databases">
        <authorList>
            <person name="Domelevo Entfellner J.-B."/>
        </authorList>
    </citation>
    <scope>NUCLEOTIDE SEQUENCE</scope>
</reference>
<evidence type="ECO:0000259" key="1">
    <source>
        <dbReference type="Pfam" id="PF12146"/>
    </source>
</evidence>
<dbReference type="InterPro" id="IPR029058">
    <property type="entry name" value="AB_hydrolase_fold"/>
</dbReference>
<gene>
    <name evidence="2" type="ORF">AYBTSS11_LOCUS29689</name>
</gene>
<dbReference type="InterPro" id="IPR022742">
    <property type="entry name" value="Hydrolase_4"/>
</dbReference>
<dbReference type="Gramene" id="rna-AYBTSS11_LOCUS29689">
    <property type="protein sequence ID" value="CAJ1977523.1"/>
    <property type="gene ID" value="gene-AYBTSS11_LOCUS29689"/>
</dbReference>
<dbReference type="AlphaFoldDB" id="A0AA87B7T2"/>
<dbReference type="Pfam" id="PF12146">
    <property type="entry name" value="Hydrolase_4"/>
    <property type="match status" value="1"/>
</dbReference>
<dbReference type="Proteomes" id="UP001189624">
    <property type="component" value="Chromosome 10"/>
</dbReference>
<accession>A0AA87B7T2</accession>
<dbReference type="InterPro" id="IPR051044">
    <property type="entry name" value="MAG_DAG_Lipase"/>
</dbReference>
<protein>
    <recommendedName>
        <fullName evidence="1">Serine aminopeptidase S33 domain-containing protein</fullName>
    </recommendedName>
</protein>
<organism evidence="2 3">
    <name type="scientific">Sphenostylis stenocarpa</name>
    <dbReference type="NCBI Taxonomy" id="92480"/>
    <lineage>
        <taxon>Eukaryota</taxon>
        <taxon>Viridiplantae</taxon>
        <taxon>Streptophyta</taxon>
        <taxon>Embryophyta</taxon>
        <taxon>Tracheophyta</taxon>
        <taxon>Spermatophyta</taxon>
        <taxon>Magnoliopsida</taxon>
        <taxon>eudicotyledons</taxon>
        <taxon>Gunneridae</taxon>
        <taxon>Pentapetalae</taxon>
        <taxon>rosids</taxon>
        <taxon>fabids</taxon>
        <taxon>Fabales</taxon>
        <taxon>Fabaceae</taxon>
        <taxon>Papilionoideae</taxon>
        <taxon>50 kb inversion clade</taxon>
        <taxon>NPAAA clade</taxon>
        <taxon>indigoferoid/millettioid clade</taxon>
        <taxon>Phaseoleae</taxon>
        <taxon>Sphenostylis</taxon>
    </lineage>
</organism>
<evidence type="ECO:0000313" key="2">
    <source>
        <dbReference type="EMBL" id="CAJ1977523.1"/>
    </source>
</evidence>